<name>A0A0E9RB76_ANGAN</name>
<dbReference type="AlphaFoldDB" id="A0A0E9RB76"/>
<dbReference type="EMBL" id="GBXM01082238">
    <property type="protein sequence ID" value="JAH26339.1"/>
    <property type="molecule type" value="Transcribed_RNA"/>
</dbReference>
<protein>
    <submittedName>
        <fullName evidence="1">Uncharacterized protein</fullName>
    </submittedName>
</protein>
<accession>A0A0E9RB76</accession>
<proteinExistence type="predicted"/>
<evidence type="ECO:0000313" key="1">
    <source>
        <dbReference type="EMBL" id="JAH26339.1"/>
    </source>
</evidence>
<sequence length="18" mass="2265">MYNLMKNPRANQKWNVTR</sequence>
<reference evidence="1" key="2">
    <citation type="journal article" date="2015" name="Fish Shellfish Immunol.">
        <title>Early steps in the European eel (Anguilla anguilla)-Vibrio vulnificus interaction in the gills: Role of the RtxA13 toxin.</title>
        <authorList>
            <person name="Callol A."/>
            <person name="Pajuelo D."/>
            <person name="Ebbesson L."/>
            <person name="Teles M."/>
            <person name="MacKenzie S."/>
            <person name="Amaro C."/>
        </authorList>
    </citation>
    <scope>NUCLEOTIDE SEQUENCE</scope>
</reference>
<reference evidence="1" key="1">
    <citation type="submission" date="2014-11" db="EMBL/GenBank/DDBJ databases">
        <authorList>
            <person name="Amaro Gonzalez C."/>
        </authorList>
    </citation>
    <scope>NUCLEOTIDE SEQUENCE</scope>
</reference>
<organism evidence="1">
    <name type="scientific">Anguilla anguilla</name>
    <name type="common">European freshwater eel</name>
    <name type="synonym">Muraena anguilla</name>
    <dbReference type="NCBI Taxonomy" id="7936"/>
    <lineage>
        <taxon>Eukaryota</taxon>
        <taxon>Metazoa</taxon>
        <taxon>Chordata</taxon>
        <taxon>Craniata</taxon>
        <taxon>Vertebrata</taxon>
        <taxon>Euteleostomi</taxon>
        <taxon>Actinopterygii</taxon>
        <taxon>Neopterygii</taxon>
        <taxon>Teleostei</taxon>
        <taxon>Anguilliformes</taxon>
        <taxon>Anguillidae</taxon>
        <taxon>Anguilla</taxon>
    </lineage>
</organism>